<evidence type="ECO:0000313" key="3">
    <source>
        <dbReference type="Proteomes" id="UP000249557"/>
    </source>
</evidence>
<organism evidence="2 3">
    <name type="scientific">Micavibrio aeruginosavorus</name>
    <dbReference type="NCBI Taxonomy" id="349221"/>
    <lineage>
        <taxon>Bacteria</taxon>
        <taxon>Pseudomonadati</taxon>
        <taxon>Bdellovibrionota</taxon>
        <taxon>Bdellovibrionia</taxon>
        <taxon>Bdellovibrionales</taxon>
        <taxon>Pseudobdellovibrionaceae</taxon>
        <taxon>Micavibrio</taxon>
    </lineage>
</organism>
<name>A0A2W4ZW95_9BACT</name>
<feature type="transmembrane region" description="Helical" evidence="1">
    <location>
        <begin position="30"/>
        <end position="52"/>
    </location>
</feature>
<dbReference type="AlphaFoldDB" id="A0A2W4ZW95"/>
<proteinExistence type="predicted"/>
<protein>
    <submittedName>
        <fullName evidence="2">Uncharacterized protein</fullName>
    </submittedName>
</protein>
<feature type="transmembrane region" description="Helical" evidence="1">
    <location>
        <begin position="64"/>
        <end position="85"/>
    </location>
</feature>
<keyword evidence="1" id="KW-0472">Membrane</keyword>
<dbReference type="Proteomes" id="UP000249557">
    <property type="component" value="Unassembled WGS sequence"/>
</dbReference>
<gene>
    <name evidence="2" type="ORF">DI626_08165</name>
</gene>
<reference evidence="2 3" key="1">
    <citation type="submission" date="2017-08" db="EMBL/GenBank/DDBJ databases">
        <title>Infants hospitalized years apart are colonized by the same room-sourced microbial strains.</title>
        <authorList>
            <person name="Brooks B."/>
            <person name="Olm M.R."/>
            <person name="Firek B.A."/>
            <person name="Baker R."/>
            <person name="Thomas B.C."/>
            <person name="Morowitz M.J."/>
            <person name="Banfield J.F."/>
        </authorList>
    </citation>
    <scope>NUCLEOTIDE SEQUENCE [LARGE SCALE GENOMIC DNA]</scope>
    <source>
        <strain evidence="2">S2_018_000_R2_104</strain>
    </source>
</reference>
<accession>A0A2W4ZW95</accession>
<evidence type="ECO:0000256" key="1">
    <source>
        <dbReference type="SAM" id="Phobius"/>
    </source>
</evidence>
<comment type="caution">
    <text evidence="2">The sequence shown here is derived from an EMBL/GenBank/DDBJ whole genome shotgun (WGS) entry which is preliminary data.</text>
</comment>
<evidence type="ECO:0000313" key="2">
    <source>
        <dbReference type="EMBL" id="PZO84539.1"/>
    </source>
</evidence>
<feature type="non-terminal residue" evidence="2">
    <location>
        <position position="1"/>
    </location>
</feature>
<keyword evidence="1" id="KW-1133">Transmembrane helix</keyword>
<sequence>LVSYIIYIICYSLRVGTQAGDLTWGIGLTLLNAFLVLNYTFIPALIVAFLFTKRSVINWIESHKIAFILITAAIISCILAGARFIKATKYANGYFAINWDKFFRHFDRDFMWYLFPFLVYTLLITYRISNTRLDQRK</sequence>
<keyword evidence="1" id="KW-0812">Transmembrane</keyword>
<feature type="transmembrane region" description="Helical" evidence="1">
    <location>
        <begin position="110"/>
        <end position="128"/>
    </location>
</feature>
<dbReference type="EMBL" id="QFNK01000173">
    <property type="protein sequence ID" value="PZO84539.1"/>
    <property type="molecule type" value="Genomic_DNA"/>
</dbReference>